<name>A0A249LEA4_9ACTN</name>
<dbReference type="FunFam" id="3.30.420.10:FF:000045">
    <property type="entry name" value="3'-5' exonuclease DinG"/>
    <property type="match status" value="1"/>
</dbReference>
<evidence type="ECO:0000259" key="2">
    <source>
        <dbReference type="SMART" id="SM00479"/>
    </source>
</evidence>
<dbReference type="Proteomes" id="UP000217221">
    <property type="component" value="Chromosome"/>
</dbReference>
<dbReference type="PANTHER" id="PTHR30231:SF37">
    <property type="entry name" value="EXODEOXYRIBONUCLEASE 10"/>
    <property type="match status" value="1"/>
</dbReference>
<keyword evidence="1" id="KW-0540">Nuclease</keyword>
<keyword evidence="4" id="KW-1185">Reference proteome</keyword>
<dbReference type="GO" id="GO:0045004">
    <property type="term" value="P:DNA replication proofreading"/>
    <property type="evidence" value="ECO:0007669"/>
    <property type="project" value="TreeGrafter"/>
</dbReference>
<dbReference type="GO" id="GO:0008408">
    <property type="term" value="F:3'-5' exonuclease activity"/>
    <property type="evidence" value="ECO:0007669"/>
    <property type="project" value="TreeGrafter"/>
</dbReference>
<keyword evidence="1" id="KW-0378">Hydrolase</keyword>
<dbReference type="OrthoDB" id="3928741at2"/>
<feature type="domain" description="Exonuclease" evidence="2">
    <location>
        <begin position="3"/>
        <end position="158"/>
    </location>
</feature>
<dbReference type="AlphaFoldDB" id="A0A249LEA4"/>
<dbReference type="GO" id="GO:0005829">
    <property type="term" value="C:cytosol"/>
    <property type="evidence" value="ECO:0007669"/>
    <property type="project" value="TreeGrafter"/>
</dbReference>
<dbReference type="NCBIfam" id="TIGR00573">
    <property type="entry name" value="dnaq"/>
    <property type="match status" value="1"/>
</dbReference>
<evidence type="ECO:0000313" key="3">
    <source>
        <dbReference type="EMBL" id="ASY27450.1"/>
    </source>
</evidence>
<dbReference type="SUPFAM" id="SSF52113">
    <property type="entry name" value="BRCT domain"/>
    <property type="match status" value="1"/>
</dbReference>
<dbReference type="InterPro" id="IPR012337">
    <property type="entry name" value="RNaseH-like_sf"/>
</dbReference>
<dbReference type="SMART" id="SM00479">
    <property type="entry name" value="EXOIII"/>
    <property type="match status" value="1"/>
</dbReference>
<evidence type="ECO:0000256" key="1">
    <source>
        <dbReference type="ARBA" id="ARBA00022839"/>
    </source>
</evidence>
<accession>A0A249LEA4</accession>
<dbReference type="GO" id="GO:0003677">
    <property type="term" value="F:DNA binding"/>
    <property type="evidence" value="ECO:0007669"/>
    <property type="project" value="InterPro"/>
</dbReference>
<dbReference type="Gene3D" id="3.30.420.10">
    <property type="entry name" value="Ribonuclease H-like superfamily/Ribonuclease H"/>
    <property type="match status" value="1"/>
</dbReference>
<dbReference type="InterPro" id="IPR036397">
    <property type="entry name" value="RNaseH_sf"/>
</dbReference>
<dbReference type="CDD" id="cd17748">
    <property type="entry name" value="BRCT_DNA_ligase_like"/>
    <property type="match status" value="1"/>
</dbReference>
<dbReference type="InterPro" id="IPR013520">
    <property type="entry name" value="Ribonucl_H"/>
</dbReference>
<evidence type="ECO:0000313" key="4">
    <source>
        <dbReference type="Proteomes" id="UP000217221"/>
    </source>
</evidence>
<dbReference type="GO" id="GO:0003887">
    <property type="term" value="F:DNA-directed DNA polymerase activity"/>
    <property type="evidence" value="ECO:0007669"/>
    <property type="project" value="InterPro"/>
</dbReference>
<gene>
    <name evidence="3" type="ORF">PHILAsVB114_02025</name>
</gene>
<reference evidence="3 4" key="1">
    <citation type="submission" date="2016-07" db="EMBL/GenBank/DDBJ databases">
        <title>High microdiversification within the ubiquitous acI lineage of Actinobacteria.</title>
        <authorList>
            <person name="Neuenschwander S.M."/>
            <person name="Salcher M."/>
            <person name="Ghai R."/>
            <person name="Pernthaler J."/>
        </authorList>
    </citation>
    <scope>NUCLEOTIDE SEQUENCE [LARGE SCALE GENOMIC DNA]</scope>
    <source>
        <strain evidence="3">MMS-VB-114</strain>
    </source>
</reference>
<dbReference type="PANTHER" id="PTHR30231">
    <property type="entry name" value="DNA POLYMERASE III SUBUNIT EPSILON"/>
    <property type="match status" value="1"/>
</dbReference>
<protein>
    <submittedName>
        <fullName evidence="3">DNA polymerase III subunit epsilon</fullName>
    </submittedName>
</protein>
<dbReference type="InterPro" id="IPR006054">
    <property type="entry name" value="DnaQ"/>
</dbReference>
<dbReference type="Gene3D" id="3.40.50.10190">
    <property type="entry name" value="BRCT domain"/>
    <property type="match status" value="1"/>
</dbReference>
<dbReference type="SUPFAM" id="SSF53098">
    <property type="entry name" value="Ribonuclease H-like"/>
    <property type="match status" value="1"/>
</dbReference>
<organism evidence="3 4">
    <name type="scientific">Candidatus Planktophila limnetica</name>
    <dbReference type="NCBI Taxonomy" id="573600"/>
    <lineage>
        <taxon>Bacteria</taxon>
        <taxon>Bacillati</taxon>
        <taxon>Actinomycetota</taxon>
        <taxon>Actinomycetes</taxon>
        <taxon>Candidatus Nanopelagicales</taxon>
        <taxon>Candidatus Nanopelagicaceae</taxon>
        <taxon>Candidatus Planktophila</taxon>
    </lineage>
</organism>
<sequence length="385" mass="42039">MERFAVIDTETTGFGKKDRVVEIAVVLVEGSEIVQEWETLINPERDIANSNIHGITPELVSLAPTFEEISSELSRLINGTFIVAHNLSFDQRMLEQEFSRIKKEIDLGSGFCTLQATKLKLEMACQEYGITNVSAHRALTDARATALIFLKVFQEATANQRGLTPISVLHDTQAKSPQLVSRAAMSADHKPGQQNLRRIIHGLGQSKETGPELSYWDALSSVMSDFEITADELNYLNGWAQTLGIAANKQNEIHDAFLNQIIAAAKRDSYVSVTEQALIEKAASTLGLVYNQPTESDVTGSQMALKPGLKVCFTGTAIGKNGEELSRETLESFAIKAGLVPVSSVTKKTCDLLVAADKSSMSGKTKKARDYGITVISVIEFLDLL</sequence>
<dbReference type="EMBL" id="CP016782">
    <property type="protein sequence ID" value="ASY27450.1"/>
    <property type="molecule type" value="Genomic_DNA"/>
</dbReference>
<dbReference type="Pfam" id="PF00929">
    <property type="entry name" value="RNase_T"/>
    <property type="match status" value="1"/>
</dbReference>
<dbReference type="CDD" id="cd06127">
    <property type="entry name" value="DEDDh"/>
    <property type="match status" value="1"/>
</dbReference>
<keyword evidence="1" id="KW-0269">Exonuclease</keyword>
<dbReference type="RefSeq" id="WP_095697742.1">
    <property type="nucleotide sequence ID" value="NZ_CP016782.1"/>
</dbReference>
<dbReference type="KEGG" id="plim:PHILAsVB114_02025"/>
<proteinExistence type="predicted"/>
<dbReference type="InterPro" id="IPR036420">
    <property type="entry name" value="BRCT_dom_sf"/>
</dbReference>